<proteinExistence type="predicted"/>
<dbReference type="KEGG" id="vcw:GJQ55_03905"/>
<name>A0A9X7UYW5_9GAMM</name>
<dbReference type="InterPro" id="IPR051466">
    <property type="entry name" value="D-amino_acid_metab_enzyme"/>
</dbReference>
<dbReference type="PANTHER" id="PTHR28004:SF2">
    <property type="entry name" value="D-SERINE DEHYDRATASE"/>
    <property type="match status" value="1"/>
</dbReference>
<evidence type="ECO:0000313" key="2">
    <source>
        <dbReference type="EMBL" id="QQD23681.1"/>
    </source>
</evidence>
<dbReference type="SUPFAM" id="SSF51419">
    <property type="entry name" value="PLP-binding barrel"/>
    <property type="match status" value="1"/>
</dbReference>
<dbReference type="Pfam" id="PF01168">
    <property type="entry name" value="Ala_racemase_N"/>
    <property type="match status" value="1"/>
</dbReference>
<dbReference type="EMBL" id="CP046056">
    <property type="protein sequence ID" value="QQD23681.1"/>
    <property type="molecule type" value="Genomic_DNA"/>
</dbReference>
<dbReference type="PANTHER" id="PTHR28004">
    <property type="entry name" value="ZGC:162816-RELATED"/>
    <property type="match status" value="1"/>
</dbReference>
<feature type="domain" description="Alanine racemase N-terminal" evidence="1">
    <location>
        <begin position="32"/>
        <end position="272"/>
    </location>
</feature>
<accession>A0A9X7UYW5</accession>
<dbReference type="Gene3D" id="3.20.20.10">
    <property type="entry name" value="Alanine racemase"/>
    <property type="match status" value="1"/>
</dbReference>
<dbReference type="GO" id="GO:0036088">
    <property type="term" value="P:D-serine catabolic process"/>
    <property type="evidence" value="ECO:0007669"/>
    <property type="project" value="TreeGrafter"/>
</dbReference>
<dbReference type="CDD" id="cd06814">
    <property type="entry name" value="PLPDE_III_DSD_D-TA_like_3"/>
    <property type="match status" value="1"/>
</dbReference>
<evidence type="ECO:0000313" key="3">
    <source>
        <dbReference type="Proteomes" id="UP000596074"/>
    </source>
</evidence>
<evidence type="ECO:0000259" key="1">
    <source>
        <dbReference type="Pfam" id="PF01168"/>
    </source>
</evidence>
<keyword evidence="3" id="KW-1185">Reference proteome</keyword>
<dbReference type="InterPro" id="IPR001608">
    <property type="entry name" value="Ala_racemase_N"/>
</dbReference>
<protein>
    <submittedName>
        <fullName evidence="2">Type III pyridoxal 5-phosphate-dependent enzyme</fullName>
    </submittedName>
</protein>
<reference evidence="2 3" key="1">
    <citation type="submission" date="2019-11" db="EMBL/GenBank/DDBJ databases">
        <title>Venatorbacter sp. nov. a predator of Campylobacter and other Gram-negative bacteria.</title>
        <authorList>
            <person name="Saeedi A."/>
            <person name="Cummings N.J."/>
            <person name="Connerton I.F."/>
            <person name="Connerton P.L."/>
        </authorList>
    </citation>
    <scope>NUCLEOTIDE SEQUENCE [LARGE SCALE GENOMIC DNA]</scope>
    <source>
        <strain evidence="2">XL5</strain>
    </source>
</reference>
<dbReference type="Proteomes" id="UP000596074">
    <property type="component" value="Chromosome"/>
</dbReference>
<sequence length="432" mass="48480">MLIAEHTMTDLYFRTLTSALHDAGVCTPVMVIDRERLDHNIDHLIDVMNRGFDYRIVAKSLPSVPLLQYIMRRTGTSRLMCFHLPFLMHLIEHIPAADILLGKPMPVCAARHFYAWHGQQTSSMCFAPELQLQWLIDSPQRLQQYEQLAQELNVRMRVSLEIDVGLHRGGFQPGEAFIAALEKISRSPWLSLSGLMGYEAHIGKIPALLGGPTAAFNATRQRYAACVQQVRDVLGEAVLKTLCLNTGGSTTYPLYDADSLGIVSEISVGSALLKPTDFDVETLEHHLPAAYIAAPVLKRVQQPEIPEAPRLSRALRAIGLLPKQGCYLYGGNWLASPCYPAEARLSSLLGRSSNQEFYQLPADTRLQQDDYVFFQPTQSEALLLQFGQLAVVEQGRICDWWPVFSYPDTFPQYRLQRARQPQPCASTLMQPD</sequence>
<dbReference type="GO" id="GO:0008721">
    <property type="term" value="F:D-serine ammonia-lyase activity"/>
    <property type="evidence" value="ECO:0007669"/>
    <property type="project" value="TreeGrafter"/>
</dbReference>
<dbReference type="InterPro" id="IPR029066">
    <property type="entry name" value="PLP-binding_barrel"/>
</dbReference>
<gene>
    <name evidence="2" type="ORF">GJQ55_03905</name>
</gene>
<organism evidence="2 3">
    <name type="scientific">Venatoribacter cucullus</name>
    <dbReference type="NCBI Taxonomy" id="2661630"/>
    <lineage>
        <taxon>Bacteria</taxon>
        <taxon>Pseudomonadati</taxon>
        <taxon>Pseudomonadota</taxon>
        <taxon>Gammaproteobacteria</taxon>
        <taxon>Oceanospirillales</taxon>
        <taxon>Oceanospirillaceae</taxon>
        <taxon>Venatoribacter</taxon>
    </lineage>
</organism>
<dbReference type="AlphaFoldDB" id="A0A9X7UYW5"/>